<dbReference type="Proteomes" id="UP001595824">
    <property type="component" value="Unassembled WGS sequence"/>
</dbReference>
<accession>A0ABV8TCJ9</accession>
<evidence type="ECO:0000313" key="1">
    <source>
        <dbReference type="EMBL" id="MFC4328263.1"/>
    </source>
</evidence>
<comment type="caution">
    <text evidence="1">The sequence shown here is derived from an EMBL/GenBank/DDBJ whole genome shotgun (WGS) entry which is preliminary data.</text>
</comment>
<dbReference type="EMBL" id="JBHSDP010000011">
    <property type="protein sequence ID" value="MFC4328263.1"/>
    <property type="molecule type" value="Genomic_DNA"/>
</dbReference>
<protein>
    <submittedName>
        <fullName evidence="1">Uncharacterized protein</fullName>
    </submittedName>
</protein>
<dbReference type="RefSeq" id="WP_381738396.1">
    <property type="nucleotide sequence ID" value="NZ_JBHSDP010000011.1"/>
</dbReference>
<gene>
    <name evidence="1" type="ORF">ACFPC0_10545</name>
</gene>
<name>A0ABV8TCJ9_9ACTN</name>
<keyword evidence="2" id="KW-1185">Reference proteome</keyword>
<organism evidence="1 2">
    <name type="scientific">Streptomyces andamanensis</name>
    <dbReference type="NCBI Taxonomy" id="1565035"/>
    <lineage>
        <taxon>Bacteria</taxon>
        <taxon>Bacillati</taxon>
        <taxon>Actinomycetota</taxon>
        <taxon>Actinomycetes</taxon>
        <taxon>Kitasatosporales</taxon>
        <taxon>Streptomycetaceae</taxon>
        <taxon>Streptomyces</taxon>
    </lineage>
</organism>
<proteinExistence type="predicted"/>
<sequence>MFEFPGYTLLGTVSLTELDLNRERALSVYRAHGDGSLALLDAVGCACCRNLYSGVTVDSLERVDGPTELASYLTGELAAIDRAGDHHTQTEAEIRAIVAAATANPPHRDF</sequence>
<reference evidence="2" key="1">
    <citation type="journal article" date="2019" name="Int. J. Syst. Evol. Microbiol.">
        <title>The Global Catalogue of Microorganisms (GCM) 10K type strain sequencing project: providing services to taxonomists for standard genome sequencing and annotation.</title>
        <authorList>
            <consortium name="The Broad Institute Genomics Platform"/>
            <consortium name="The Broad Institute Genome Sequencing Center for Infectious Disease"/>
            <person name="Wu L."/>
            <person name="Ma J."/>
        </authorList>
    </citation>
    <scope>NUCLEOTIDE SEQUENCE [LARGE SCALE GENOMIC DNA]</scope>
    <source>
        <strain evidence="2">PCU 347</strain>
    </source>
</reference>
<evidence type="ECO:0000313" key="2">
    <source>
        <dbReference type="Proteomes" id="UP001595824"/>
    </source>
</evidence>